<dbReference type="AlphaFoldDB" id="A0A6P4Z537"/>
<evidence type="ECO:0000256" key="4">
    <source>
        <dbReference type="ARBA" id="ARBA00023136"/>
    </source>
</evidence>
<feature type="compositionally biased region" description="Polar residues" evidence="5">
    <location>
        <begin position="203"/>
        <end position="214"/>
    </location>
</feature>
<comment type="subcellular location">
    <subcellularLocation>
        <location evidence="1">Membrane</location>
    </subcellularLocation>
</comment>
<dbReference type="RefSeq" id="XP_019626197.1">
    <property type="nucleotide sequence ID" value="XM_019770638.1"/>
</dbReference>
<dbReference type="InterPro" id="IPR051223">
    <property type="entry name" value="Polycystin"/>
</dbReference>
<dbReference type="PANTHER" id="PTHR10877">
    <property type="entry name" value="POLYCYSTIN FAMILY MEMBER"/>
    <property type="match status" value="1"/>
</dbReference>
<dbReference type="OrthoDB" id="10060603at2759"/>
<dbReference type="SMART" id="SM00303">
    <property type="entry name" value="GPS"/>
    <property type="match status" value="1"/>
</dbReference>
<feature type="domain" description="Fibronectin type-III" evidence="6">
    <location>
        <begin position="41"/>
        <end position="130"/>
    </location>
</feature>
<evidence type="ECO:0000313" key="7">
    <source>
        <dbReference type="Proteomes" id="UP000515135"/>
    </source>
</evidence>
<dbReference type="GO" id="GO:0016020">
    <property type="term" value="C:membrane"/>
    <property type="evidence" value="ECO:0007669"/>
    <property type="project" value="UniProtKB-SubCell"/>
</dbReference>
<evidence type="ECO:0000256" key="3">
    <source>
        <dbReference type="ARBA" id="ARBA00022989"/>
    </source>
</evidence>
<evidence type="ECO:0000259" key="6">
    <source>
        <dbReference type="PROSITE" id="PS50853"/>
    </source>
</evidence>
<feature type="compositionally biased region" description="Low complexity" evidence="5">
    <location>
        <begin position="142"/>
        <end position="164"/>
    </location>
</feature>
<gene>
    <name evidence="8" type="primary">LOC109471348</name>
</gene>
<organism evidence="7 8">
    <name type="scientific">Branchiostoma belcheri</name>
    <name type="common">Amphioxus</name>
    <dbReference type="NCBI Taxonomy" id="7741"/>
    <lineage>
        <taxon>Eukaryota</taxon>
        <taxon>Metazoa</taxon>
        <taxon>Chordata</taxon>
        <taxon>Cephalochordata</taxon>
        <taxon>Leptocardii</taxon>
        <taxon>Amphioxiformes</taxon>
        <taxon>Branchiostomatidae</taxon>
        <taxon>Branchiostoma</taxon>
    </lineage>
</organism>
<dbReference type="CDD" id="cd00063">
    <property type="entry name" value="FN3"/>
    <property type="match status" value="1"/>
</dbReference>
<sequence>MVNGLSSETYYVIEVTSLVLSEGQRSQSEEAIMREVTGARSSTHLQFVEVTDSMLVFTWVPPDAAVSGYRIMYGQEEATERLIPSPGPDARSAVITGLQPDTMYKVAITTIGVYRESTPLVGQNRTAPVPTIPSPATTSGQTSRMTTVLSTSSSSSTPVKTSESAGDQISSDDDDAGSDSDYSYDSDYYYDSEPEPPIPTTESNKAATTATSSKSPDDVRQTSSYQPVEVMTTAAEEKTEEEKALDMLQSITSALDEVDMSDPVTLESVGGSVLESVGALLEGPEEDAEEKPEDDGFAEDESLSPEERLQKAEEKKQENEAKRRNLVEESRRVLEKMENAMLKTLKPGDPPVSLTKGGVTLSAQKILGSEFGGQVVQTEEGGFQLPSQAALFSELDHAPQSVTVKMKQFDQNPFTWGSGENQVRTSVVELSLEQDNNQVMTFRNLTEDFIITIPGNPNNKPATKIITIPSAGNRSARYHFYHLADMAEGFLVTIIPLNASVVYRVSGRRGGRPDDENYNVSMETYLLPEQCSLTKSLSGDEGDTDKTKASMFIQGEEDPGDYYVKVQVLGPVTECGVENKSGPGDARDFFAYEIQWARLRCLYWNETLEAWMADGCSISNQSSINSTVCRCNHLTAFGSDFVTPPNAMDFGKLEFSDQRCGFDNRLRGVPFLRARNGPFTSDRGIQEEGFCTRQPGDADLQHGGTAGYCGA</sequence>
<dbReference type="GeneID" id="109471348"/>
<dbReference type="InterPro" id="IPR046338">
    <property type="entry name" value="GAIN_dom_sf"/>
</dbReference>
<dbReference type="SMART" id="SM00060">
    <property type="entry name" value="FN3"/>
    <property type="match status" value="1"/>
</dbReference>
<evidence type="ECO:0000313" key="8">
    <source>
        <dbReference type="RefSeq" id="XP_019626197.1"/>
    </source>
</evidence>
<dbReference type="Gene3D" id="2.60.40.10">
    <property type="entry name" value="Immunoglobulins"/>
    <property type="match status" value="1"/>
</dbReference>
<keyword evidence="4" id="KW-0472">Membrane</keyword>
<dbReference type="Pfam" id="PF01825">
    <property type="entry name" value="GPS"/>
    <property type="match status" value="1"/>
</dbReference>
<dbReference type="Gene3D" id="2.60.220.50">
    <property type="match status" value="1"/>
</dbReference>
<dbReference type="GO" id="GO:0050982">
    <property type="term" value="P:detection of mechanical stimulus"/>
    <property type="evidence" value="ECO:0007669"/>
    <property type="project" value="TreeGrafter"/>
</dbReference>
<feature type="compositionally biased region" description="Acidic residues" evidence="5">
    <location>
        <begin position="170"/>
        <end position="194"/>
    </location>
</feature>
<accession>A0A6P4Z537</accession>
<dbReference type="PANTHER" id="PTHR10877:SF194">
    <property type="entry name" value="LOCATION OF VULVA DEFECTIVE 1"/>
    <property type="match status" value="1"/>
</dbReference>
<dbReference type="SUPFAM" id="SSF49265">
    <property type="entry name" value="Fibronectin type III"/>
    <property type="match status" value="1"/>
</dbReference>
<keyword evidence="3" id="KW-1133">Transmembrane helix</keyword>
<keyword evidence="2" id="KW-0812">Transmembrane</keyword>
<evidence type="ECO:0000256" key="5">
    <source>
        <dbReference type="SAM" id="MobiDB-lite"/>
    </source>
</evidence>
<dbReference type="Proteomes" id="UP000515135">
    <property type="component" value="Unplaced"/>
</dbReference>
<evidence type="ECO:0000256" key="2">
    <source>
        <dbReference type="ARBA" id="ARBA00022692"/>
    </source>
</evidence>
<dbReference type="GO" id="GO:0005262">
    <property type="term" value="F:calcium channel activity"/>
    <property type="evidence" value="ECO:0007669"/>
    <property type="project" value="TreeGrafter"/>
</dbReference>
<dbReference type="InterPro" id="IPR036116">
    <property type="entry name" value="FN3_sf"/>
</dbReference>
<proteinExistence type="predicted"/>
<feature type="region of interest" description="Disordered" evidence="5">
    <location>
        <begin position="283"/>
        <end position="330"/>
    </location>
</feature>
<evidence type="ECO:0000256" key="1">
    <source>
        <dbReference type="ARBA" id="ARBA00004370"/>
    </source>
</evidence>
<reference evidence="8" key="1">
    <citation type="submission" date="2025-08" db="UniProtKB">
        <authorList>
            <consortium name="RefSeq"/>
        </authorList>
    </citation>
    <scope>IDENTIFICATION</scope>
    <source>
        <tissue evidence="8">Gonad</tissue>
    </source>
</reference>
<dbReference type="PROSITE" id="PS50853">
    <property type="entry name" value="FN3"/>
    <property type="match status" value="1"/>
</dbReference>
<dbReference type="InterPro" id="IPR003961">
    <property type="entry name" value="FN3_dom"/>
</dbReference>
<dbReference type="KEGG" id="bbel:109471348"/>
<feature type="region of interest" description="Disordered" evidence="5">
    <location>
        <begin position="122"/>
        <end position="228"/>
    </location>
</feature>
<keyword evidence="7" id="KW-1185">Reference proteome</keyword>
<dbReference type="Pfam" id="PF00041">
    <property type="entry name" value="fn3"/>
    <property type="match status" value="1"/>
</dbReference>
<feature type="compositionally biased region" description="Basic and acidic residues" evidence="5">
    <location>
        <begin position="305"/>
        <end position="330"/>
    </location>
</feature>
<dbReference type="InterPro" id="IPR013783">
    <property type="entry name" value="Ig-like_fold"/>
</dbReference>
<protein>
    <submittedName>
        <fullName evidence="8">Sperm receptor for egg jelly-like</fullName>
    </submittedName>
</protein>
<name>A0A6P4Z537_BRABE</name>
<feature type="compositionally biased region" description="Acidic residues" evidence="5">
    <location>
        <begin position="283"/>
        <end position="304"/>
    </location>
</feature>
<dbReference type="InterPro" id="IPR000203">
    <property type="entry name" value="GPS"/>
</dbReference>